<gene>
    <name evidence="11" type="ORF">L1049_017072</name>
</gene>
<dbReference type="EC" id="1.14.11.13" evidence="7"/>
<reference evidence="11 12" key="1">
    <citation type="journal article" date="2024" name="Plant J.">
        <title>Genome sequences and population genomics reveal climatic adaptation and genomic divergence between two closely related sweetgum species.</title>
        <authorList>
            <person name="Xu W.Q."/>
            <person name="Ren C.Q."/>
            <person name="Zhang X.Y."/>
            <person name="Comes H.P."/>
            <person name="Liu X.H."/>
            <person name="Li Y.G."/>
            <person name="Kettle C.J."/>
            <person name="Jalonen R."/>
            <person name="Gaisberger H."/>
            <person name="Ma Y.Z."/>
            <person name="Qiu Y.X."/>
        </authorList>
    </citation>
    <scope>NUCLEOTIDE SEQUENCE [LARGE SCALE GENOMIC DNA]</scope>
    <source>
        <strain evidence="11">Hangzhou</strain>
    </source>
</reference>
<dbReference type="SUPFAM" id="SSF51197">
    <property type="entry name" value="Clavaminate synthase-like"/>
    <property type="match status" value="1"/>
</dbReference>
<keyword evidence="2" id="KW-0223">Dioxygenase</keyword>
<dbReference type="EMBL" id="JBBPBK010000003">
    <property type="protein sequence ID" value="KAK9288612.1"/>
    <property type="molecule type" value="Genomic_DNA"/>
</dbReference>
<protein>
    <recommendedName>
        <fullName evidence="7">gibberellin 2beta-dioxygenase</fullName>
        <ecNumber evidence="7">1.14.11.13</ecNumber>
    </recommendedName>
</protein>
<evidence type="ECO:0000256" key="3">
    <source>
        <dbReference type="ARBA" id="ARBA00023002"/>
    </source>
</evidence>
<keyword evidence="4 8" id="KW-0408">Iron</keyword>
<dbReference type="FunFam" id="2.60.120.330:FF:000025">
    <property type="entry name" value="Gibberellin 2-beta-dioxygenase 2"/>
    <property type="match status" value="1"/>
</dbReference>
<keyword evidence="3 8" id="KW-0560">Oxidoreductase</keyword>
<dbReference type="InterPro" id="IPR005123">
    <property type="entry name" value="Oxoglu/Fe-dep_dioxygenase_dom"/>
</dbReference>
<keyword evidence="1 8" id="KW-0479">Metal-binding</keyword>
<dbReference type="Proteomes" id="UP001415857">
    <property type="component" value="Unassembled WGS sequence"/>
</dbReference>
<evidence type="ECO:0000256" key="4">
    <source>
        <dbReference type="ARBA" id="ARBA00023004"/>
    </source>
</evidence>
<dbReference type="AlphaFoldDB" id="A0AAP0S161"/>
<evidence type="ECO:0000256" key="6">
    <source>
        <dbReference type="ARBA" id="ARBA00061282"/>
    </source>
</evidence>
<comment type="similarity">
    <text evidence="6">Belongs to the iron/ascorbate-dependent oxidoreductase family. GA2OX subfamily.</text>
</comment>
<keyword evidence="12" id="KW-1185">Reference proteome</keyword>
<evidence type="ECO:0000313" key="11">
    <source>
        <dbReference type="EMBL" id="KAK9288612.1"/>
    </source>
</evidence>
<dbReference type="InterPro" id="IPR027443">
    <property type="entry name" value="IPNS-like_sf"/>
</dbReference>
<evidence type="ECO:0000256" key="9">
    <source>
        <dbReference type="SAM" id="MobiDB-lite"/>
    </source>
</evidence>
<dbReference type="Gene3D" id="2.60.120.330">
    <property type="entry name" value="B-lactam Antibiotic, Isopenicillin N Synthase, Chain"/>
    <property type="match status" value="1"/>
</dbReference>
<dbReference type="Pfam" id="PF14226">
    <property type="entry name" value="DIOX_N"/>
    <property type="match status" value="1"/>
</dbReference>
<evidence type="ECO:0000256" key="1">
    <source>
        <dbReference type="ARBA" id="ARBA00022723"/>
    </source>
</evidence>
<dbReference type="InterPro" id="IPR026992">
    <property type="entry name" value="DIOX_N"/>
</dbReference>
<dbReference type="GO" id="GO:0009685">
    <property type="term" value="P:gibberellin metabolic process"/>
    <property type="evidence" value="ECO:0007669"/>
    <property type="project" value="UniProtKB-ARBA"/>
</dbReference>
<dbReference type="InterPro" id="IPR044861">
    <property type="entry name" value="IPNS-like_FE2OG_OXY"/>
</dbReference>
<evidence type="ECO:0000256" key="5">
    <source>
        <dbReference type="ARBA" id="ARBA00052204"/>
    </source>
</evidence>
<feature type="domain" description="Fe2OG dioxygenase" evidence="10">
    <location>
        <begin position="168"/>
        <end position="298"/>
    </location>
</feature>
<evidence type="ECO:0000256" key="2">
    <source>
        <dbReference type="ARBA" id="ARBA00022964"/>
    </source>
</evidence>
<evidence type="ECO:0000313" key="12">
    <source>
        <dbReference type="Proteomes" id="UP001415857"/>
    </source>
</evidence>
<dbReference type="GO" id="GO:0045543">
    <property type="term" value="F:gibberellin 2-beta-dioxygenase activity"/>
    <property type="evidence" value="ECO:0007669"/>
    <property type="project" value="UniProtKB-EC"/>
</dbReference>
<accession>A0AAP0S161</accession>
<feature type="region of interest" description="Disordered" evidence="9">
    <location>
        <begin position="183"/>
        <end position="213"/>
    </location>
</feature>
<dbReference type="GO" id="GO:0046872">
    <property type="term" value="F:metal ion binding"/>
    <property type="evidence" value="ECO:0007669"/>
    <property type="project" value="UniProtKB-KW"/>
</dbReference>
<evidence type="ECO:0000259" key="10">
    <source>
        <dbReference type="PROSITE" id="PS51471"/>
    </source>
</evidence>
<feature type="compositionally biased region" description="Low complexity" evidence="9">
    <location>
        <begin position="203"/>
        <end position="213"/>
    </location>
</feature>
<evidence type="ECO:0000256" key="7">
    <source>
        <dbReference type="ARBA" id="ARBA00066708"/>
    </source>
</evidence>
<sequence length="354" mass="39582">MVVASPTPIPNEKIQAVELPVIDLSSKRSEAPKLIVKACEEYGFFMVINHGVPQDIIERMEEESFSFFAKPVSEKQRAGPANPFGYGCKNIGFKGDTGEVEYLLLNTNPLSISQRSKTISNDPEKFSSAVSSYIEAVRELACEILELMAEGLWITDTSVLSRLITDVDSDSLLRLNHYPPLKDCRDRDTSPSSLQPHHHQQQQHHQNCNSNGNSNKIGFGEHCDPQILTLLRSNDVGGLQISIEDGVWIPVPPDPTAFCVNVGDVLQAMTNGRFVSVRHRALTNSCKSRLSMAYFAAPPLHAWITSPPEMATPHRPSLYRPFTWAEYKKAMYSLRLGDNRLELFRARNDEEIAS</sequence>
<dbReference type="InterPro" id="IPR050231">
    <property type="entry name" value="Iron_ascorbate_oxido_reductase"/>
</dbReference>
<dbReference type="PANTHER" id="PTHR47990">
    <property type="entry name" value="2-OXOGLUTARATE (2OG) AND FE(II)-DEPENDENT OXYGENASE SUPERFAMILY PROTEIN-RELATED"/>
    <property type="match status" value="1"/>
</dbReference>
<dbReference type="PRINTS" id="PR00682">
    <property type="entry name" value="IPNSYNTHASE"/>
</dbReference>
<organism evidence="11 12">
    <name type="scientific">Liquidambar formosana</name>
    <name type="common">Formosan gum</name>
    <dbReference type="NCBI Taxonomy" id="63359"/>
    <lineage>
        <taxon>Eukaryota</taxon>
        <taxon>Viridiplantae</taxon>
        <taxon>Streptophyta</taxon>
        <taxon>Embryophyta</taxon>
        <taxon>Tracheophyta</taxon>
        <taxon>Spermatophyta</taxon>
        <taxon>Magnoliopsida</taxon>
        <taxon>eudicotyledons</taxon>
        <taxon>Gunneridae</taxon>
        <taxon>Pentapetalae</taxon>
        <taxon>Saxifragales</taxon>
        <taxon>Altingiaceae</taxon>
        <taxon>Liquidambar</taxon>
    </lineage>
</organism>
<dbReference type="PROSITE" id="PS51471">
    <property type="entry name" value="FE2OG_OXY"/>
    <property type="match status" value="1"/>
</dbReference>
<comment type="caution">
    <text evidence="11">The sequence shown here is derived from an EMBL/GenBank/DDBJ whole genome shotgun (WGS) entry which is preliminary data.</text>
</comment>
<evidence type="ECO:0000256" key="8">
    <source>
        <dbReference type="RuleBase" id="RU003682"/>
    </source>
</evidence>
<proteinExistence type="inferred from homology"/>
<comment type="catalytic activity">
    <reaction evidence="5">
        <text>gibberellin A1 + 2-oxoglutarate + O2 = gibberellin A8 + succinate + CO2</text>
        <dbReference type="Rhea" id="RHEA:15005"/>
        <dbReference type="ChEBI" id="CHEBI:15379"/>
        <dbReference type="ChEBI" id="CHEBI:16526"/>
        <dbReference type="ChEBI" id="CHEBI:16810"/>
        <dbReference type="ChEBI" id="CHEBI:30031"/>
        <dbReference type="ChEBI" id="CHEBI:58524"/>
        <dbReference type="ChEBI" id="CHEBI:58594"/>
        <dbReference type="EC" id="1.14.11.13"/>
    </reaction>
</comment>
<dbReference type="Pfam" id="PF03171">
    <property type="entry name" value="2OG-FeII_Oxy"/>
    <property type="match status" value="1"/>
</dbReference>
<name>A0AAP0S161_LIQFO</name>